<organism evidence="1">
    <name type="scientific">Arundo donax</name>
    <name type="common">Giant reed</name>
    <name type="synonym">Donax arundinaceus</name>
    <dbReference type="NCBI Taxonomy" id="35708"/>
    <lineage>
        <taxon>Eukaryota</taxon>
        <taxon>Viridiplantae</taxon>
        <taxon>Streptophyta</taxon>
        <taxon>Embryophyta</taxon>
        <taxon>Tracheophyta</taxon>
        <taxon>Spermatophyta</taxon>
        <taxon>Magnoliopsida</taxon>
        <taxon>Liliopsida</taxon>
        <taxon>Poales</taxon>
        <taxon>Poaceae</taxon>
        <taxon>PACMAD clade</taxon>
        <taxon>Arundinoideae</taxon>
        <taxon>Arundineae</taxon>
        <taxon>Arundo</taxon>
    </lineage>
</organism>
<reference evidence="1" key="2">
    <citation type="journal article" date="2015" name="Data Brief">
        <title>Shoot transcriptome of the giant reed, Arundo donax.</title>
        <authorList>
            <person name="Barrero R.A."/>
            <person name="Guerrero F.D."/>
            <person name="Moolhuijzen P."/>
            <person name="Goolsby J.A."/>
            <person name="Tidwell J."/>
            <person name="Bellgard S.E."/>
            <person name="Bellgard M.I."/>
        </authorList>
    </citation>
    <scope>NUCLEOTIDE SEQUENCE</scope>
    <source>
        <tissue evidence="1">Shoot tissue taken approximately 20 cm above the soil surface</tissue>
    </source>
</reference>
<reference evidence="1" key="1">
    <citation type="submission" date="2014-09" db="EMBL/GenBank/DDBJ databases">
        <authorList>
            <person name="Magalhaes I.L.F."/>
            <person name="Oliveira U."/>
            <person name="Santos F.R."/>
            <person name="Vidigal T.H.D.A."/>
            <person name="Brescovit A.D."/>
            <person name="Santos A.J."/>
        </authorList>
    </citation>
    <scope>NUCLEOTIDE SEQUENCE</scope>
    <source>
        <tissue evidence="1">Shoot tissue taken approximately 20 cm above the soil surface</tissue>
    </source>
</reference>
<dbReference type="AlphaFoldDB" id="A0A0A9BDB3"/>
<proteinExistence type="predicted"/>
<evidence type="ECO:0000313" key="1">
    <source>
        <dbReference type="EMBL" id="JAD61964.1"/>
    </source>
</evidence>
<name>A0A0A9BDB3_ARUDO</name>
<dbReference type="EMBL" id="GBRH01235931">
    <property type="protein sequence ID" value="JAD61964.1"/>
    <property type="molecule type" value="Transcribed_RNA"/>
</dbReference>
<accession>A0A0A9BDB3</accession>
<sequence>MKESSKQRRVVFVLYSLENVKYPTLSFQFPTLKLLEVVSRLLSDGKSLTRLNGEGESRLHNGI</sequence>
<protein>
    <submittedName>
        <fullName evidence="1">Uncharacterized protein</fullName>
    </submittedName>
</protein>